<dbReference type="OrthoDB" id="11402at2157"/>
<evidence type="ECO:0000259" key="10">
    <source>
        <dbReference type="PROSITE" id="PS50928"/>
    </source>
</evidence>
<dbReference type="Proteomes" id="UP000058613">
    <property type="component" value="Chromosome"/>
</dbReference>
<keyword evidence="6 9" id="KW-0812">Transmembrane</keyword>
<evidence type="ECO:0000256" key="5">
    <source>
        <dbReference type="ARBA" id="ARBA00022592"/>
    </source>
</evidence>
<dbReference type="CDD" id="cd06261">
    <property type="entry name" value="TM_PBP2"/>
    <property type="match status" value="1"/>
</dbReference>
<feature type="transmembrane region" description="Helical" evidence="9">
    <location>
        <begin position="261"/>
        <end position="284"/>
    </location>
</feature>
<dbReference type="GO" id="GO:0035435">
    <property type="term" value="P:phosphate ion transmembrane transport"/>
    <property type="evidence" value="ECO:0007669"/>
    <property type="project" value="InterPro"/>
</dbReference>
<proteinExistence type="inferred from homology"/>
<dbReference type="PATRIC" id="fig|1273541.4.peg.1027"/>
<dbReference type="PROSITE" id="PS50928">
    <property type="entry name" value="ABC_TM1"/>
    <property type="match status" value="1"/>
</dbReference>
<evidence type="ECO:0000256" key="9">
    <source>
        <dbReference type="RuleBase" id="RU363043"/>
    </source>
</evidence>
<comment type="caution">
    <text evidence="9">Lacks conserved residue(s) required for the propagation of feature annotation.</text>
</comment>
<dbReference type="InterPro" id="IPR051408">
    <property type="entry name" value="Phosphate_transprt_permease"/>
</dbReference>
<organism evidence="11 12">
    <name type="scientific">Pyrodictium delaneyi</name>
    <dbReference type="NCBI Taxonomy" id="1273541"/>
    <lineage>
        <taxon>Archaea</taxon>
        <taxon>Thermoproteota</taxon>
        <taxon>Thermoprotei</taxon>
        <taxon>Desulfurococcales</taxon>
        <taxon>Pyrodictiaceae</taxon>
        <taxon>Pyrodictium</taxon>
    </lineage>
</organism>
<name>A0A0N7JD24_9CREN</name>
<dbReference type="Gene3D" id="1.10.3720.10">
    <property type="entry name" value="MetI-like"/>
    <property type="match status" value="1"/>
</dbReference>
<dbReference type="RefSeq" id="WP_055408696.1">
    <property type="nucleotide sequence ID" value="NZ_CP013011.1"/>
</dbReference>
<keyword evidence="3" id="KW-0813">Transport</keyword>
<keyword evidence="4 9" id="KW-1003">Cell membrane</keyword>
<keyword evidence="7 9" id="KW-1133">Transmembrane helix</keyword>
<dbReference type="InterPro" id="IPR005672">
    <property type="entry name" value="Phosphate_PstA"/>
</dbReference>
<dbReference type="PANTHER" id="PTHR42922">
    <property type="entry name" value="PHOSPHATE TRANSPORT SYSTEM PERMEASE PROTEIN PSTA"/>
    <property type="match status" value="1"/>
</dbReference>
<feature type="transmembrane region" description="Helical" evidence="9">
    <location>
        <begin position="20"/>
        <end position="42"/>
    </location>
</feature>
<evidence type="ECO:0000256" key="4">
    <source>
        <dbReference type="ARBA" id="ARBA00022475"/>
    </source>
</evidence>
<feature type="domain" description="ABC transmembrane type-1" evidence="10">
    <location>
        <begin position="77"/>
        <end position="280"/>
    </location>
</feature>
<sequence>MSSDTPSIESRRRLANILGLAILALLALLAVAPLAHIIYTVIVNGANVIAKVGLFDFLTSPPRPQNPQNPGGIGPVLLGSAMLIALASAIGVSLALVAGVFVAEFRRAGISRLVLILSLLLVEFPTILVGLYIYATIVQPMGTYSMLAGALALSLVMMPYVAVQVSEALRGVPQDLREAAFSLGISRLKAVYRIILGIARRGILVGILIGVAKVAGETAPLLFTIGGAFNKPPTSLTEPGGAVPLLIYEFIQQPGPGYHELAWGASLILLTIVFSIMVIARLLVKGVRL</sequence>
<feature type="transmembrane region" description="Helical" evidence="9">
    <location>
        <begin position="147"/>
        <end position="169"/>
    </location>
</feature>
<dbReference type="GO" id="GO:0005886">
    <property type="term" value="C:plasma membrane"/>
    <property type="evidence" value="ECO:0007669"/>
    <property type="project" value="UniProtKB-SubCell"/>
</dbReference>
<protein>
    <recommendedName>
        <fullName evidence="9">Phosphate transport system permease protein PstA</fullName>
    </recommendedName>
</protein>
<dbReference type="SUPFAM" id="SSF161098">
    <property type="entry name" value="MetI-like"/>
    <property type="match status" value="1"/>
</dbReference>
<evidence type="ECO:0000256" key="3">
    <source>
        <dbReference type="ARBA" id="ARBA00022448"/>
    </source>
</evidence>
<evidence type="ECO:0000256" key="6">
    <source>
        <dbReference type="ARBA" id="ARBA00022692"/>
    </source>
</evidence>
<dbReference type="PANTHER" id="PTHR42922:SF1">
    <property type="entry name" value="PHOSPHATE TRANSPORT SYSTEM PERMEASE PROTEIN PSTA"/>
    <property type="match status" value="1"/>
</dbReference>
<reference evidence="11 12" key="1">
    <citation type="submission" date="2015-10" db="EMBL/GenBank/DDBJ databases">
        <title>Complete genome sequence of hyperthermophilic archaeon Pyrodictium delaneyi Su06.</title>
        <authorList>
            <person name="Jung J.-H."/>
            <person name="Lin J."/>
            <person name="Holden J.F."/>
            <person name="Park C.-S."/>
        </authorList>
    </citation>
    <scope>NUCLEOTIDE SEQUENCE [LARGE SCALE GENOMIC DNA]</scope>
    <source>
        <strain evidence="11 12">Su06</strain>
    </source>
</reference>
<evidence type="ECO:0000256" key="2">
    <source>
        <dbReference type="ARBA" id="ARBA00007069"/>
    </source>
</evidence>
<evidence type="ECO:0000313" key="11">
    <source>
        <dbReference type="EMBL" id="ALL01001.1"/>
    </source>
</evidence>
<keyword evidence="5" id="KW-0592">Phosphate transport</keyword>
<evidence type="ECO:0000256" key="7">
    <source>
        <dbReference type="ARBA" id="ARBA00022989"/>
    </source>
</evidence>
<gene>
    <name evidence="11" type="ORF">Pyrde_0953</name>
</gene>
<comment type="similarity">
    <text evidence="2 9">Belongs to the binding-protein-dependent transport system permease family. CysTW subfamily.</text>
</comment>
<dbReference type="NCBIfam" id="TIGR00974">
    <property type="entry name" value="3a0107s02c"/>
    <property type="match status" value="1"/>
</dbReference>
<evidence type="ECO:0000313" key="12">
    <source>
        <dbReference type="Proteomes" id="UP000058613"/>
    </source>
</evidence>
<dbReference type="InterPro" id="IPR000515">
    <property type="entry name" value="MetI-like"/>
</dbReference>
<dbReference type="InterPro" id="IPR035906">
    <property type="entry name" value="MetI-like_sf"/>
</dbReference>
<dbReference type="STRING" id="1273541.Pyrde_0953"/>
<dbReference type="GO" id="GO:0005315">
    <property type="term" value="F:phosphate transmembrane transporter activity"/>
    <property type="evidence" value="ECO:0007669"/>
    <property type="project" value="InterPro"/>
</dbReference>
<accession>A0A0N7JD24</accession>
<dbReference type="Pfam" id="PF00528">
    <property type="entry name" value="BPD_transp_1"/>
    <property type="match status" value="1"/>
</dbReference>
<dbReference type="EMBL" id="CP013011">
    <property type="protein sequence ID" value="ALL01001.1"/>
    <property type="molecule type" value="Genomic_DNA"/>
</dbReference>
<feature type="transmembrane region" description="Helical" evidence="9">
    <location>
        <begin position="76"/>
        <end position="101"/>
    </location>
</feature>
<comment type="subcellular location">
    <subcellularLocation>
        <location evidence="1 9">Cell membrane</location>
        <topology evidence="1 9">Multi-pass membrane protein</topology>
    </subcellularLocation>
</comment>
<dbReference type="GeneID" id="26099292"/>
<dbReference type="AlphaFoldDB" id="A0A0N7JD24"/>
<dbReference type="KEGG" id="pdl:Pyrde_0953"/>
<feature type="transmembrane region" description="Helical" evidence="9">
    <location>
        <begin position="113"/>
        <end position="135"/>
    </location>
</feature>
<keyword evidence="8 9" id="KW-0472">Membrane</keyword>
<evidence type="ECO:0000256" key="8">
    <source>
        <dbReference type="ARBA" id="ARBA00023136"/>
    </source>
</evidence>
<evidence type="ECO:0000256" key="1">
    <source>
        <dbReference type="ARBA" id="ARBA00004651"/>
    </source>
</evidence>